<sequence length="81" mass="9060">MLLTSLLFFSGGIAAGVSFSKQILQKNLKKTSSKKAVLEKHKKAQQNLSKVDEHKDRNEVQAEKEINRYLVVSNTSLVLTT</sequence>
<evidence type="ECO:0000313" key="2">
    <source>
        <dbReference type="Proteomes" id="UP000030428"/>
    </source>
</evidence>
<evidence type="ECO:0000313" key="1">
    <source>
        <dbReference type="EMBL" id="KHD08742.1"/>
    </source>
</evidence>
<organism evidence="1 2">
    <name type="scientific">Candidatus Thiomargarita nelsonii</name>
    <dbReference type="NCBI Taxonomy" id="1003181"/>
    <lineage>
        <taxon>Bacteria</taxon>
        <taxon>Pseudomonadati</taxon>
        <taxon>Pseudomonadota</taxon>
        <taxon>Gammaproteobacteria</taxon>
        <taxon>Thiotrichales</taxon>
        <taxon>Thiotrichaceae</taxon>
        <taxon>Thiomargarita</taxon>
    </lineage>
</organism>
<protein>
    <submittedName>
        <fullName evidence="1">Uncharacterized protein</fullName>
    </submittedName>
</protein>
<gene>
    <name evidence="1" type="ORF">PN36_22675</name>
</gene>
<dbReference type="AlphaFoldDB" id="A0A0A6PLC0"/>
<accession>A0A0A6PLC0</accession>
<comment type="caution">
    <text evidence="1">The sequence shown here is derived from an EMBL/GenBank/DDBJ whole genome shotgun (WGS) entry which is preliminary data.</text>
</comment>
<keyword evidence="2" id="KW-1185">Reference proteome</keyword>
<proteinExistence type="predicted"/>
<name>A0A0A6PLC0_9GAMM</name>
<reference evidence="1 2" key="1">
    <citation type="journal article" date="2016" name="Front. Microbiol.">
        <title>Single-Cell (Meta-)Genomics of a Dimorphic Candidatus Thiomargarita nelsonii Reveals Genomic Plasticity.</title>
        <authorList>
            <person name="Flood B.E."/>
            <person name="Fliss P."/>
            <person name="Jones D.S."/>
            <person name="Dick G.J."/>
            <person name="Jain S."/>
            <person name="Kaster A.K."/>
            <person name="Winkel M."/>
            <person name="Mussmann M."/>
            <person name="Bailey J."/>
        </authorList>
    </citation>
    <scope>NUCLEOTIDE SEQUENCE [LARGE SCALE GENOMIC DNA]</scope>
    <source>
        <strain evidence="1">Hydrate Ridge</strain>
    </source>
</reference>
<dbReference type="Proteomes" id="UP000030428">
    <property type="component" value="Unassembled WGS sequence"/>
</dbReference>
<dbReference type="EMBL" id="JSZA02000107">
    <property type="protein sequence ID" value="KHD08742.1"/>
    <property type="molecule type" value="Genomic_DNA"/>
</dbReference>